<dbReference type="GO" id="GO:0005737">
    <property type="term" value="C:cytoplasm"/>
    <property type="evidence" value="ECO:0007669"/>
    <property type="project" value="UniProtKB-ARBA"/>
</dbReference>
<proteinExistence type="inferred from homology"/>
<dbReference type="Gene3D" id="3.30.1360.10">
    <property type="entry name" value="RNA polymerase, RBP11-like subunit"/>
    <property type="match status" value="1"/>
</dbReference>
<dbReference type="OrthoDB" id="9805706at2"/>
<dbReference type="GO" id="GO:0000428">
    <property type="term" value="C:DNA-directed RNA polymerase complex"/>
    <property type="evidence" value="ECO:0007669"/>
    <property type="project" value="UniProtKB-KW"/>
</dbReference>
<dbReference type="Pfam" id="PF03118">
    <property type="entry name" value="RNA_pol_A_CTD"/>
    <property type="match status" value="1"/>
</dbReference>
<dbReference type="SUPFAM" id="SSF56553">
    <property type="entry name" value="Insert subdomain of RNA polymerase alpha subunit"/>
    <property type="match status" value="1"/>
</dbReference>
<evidence type="ECO:0000256" key="5">
    <source>
        <dbReference type="ARBA" id="ARBA00022679"/>
    </source>
</evidence>
<dbReference type="SUPFAM" id="SSF47789">
    <property type="entry name" value="C-terminal domain of RNA polymerase alpha subunit"/>
    <property type="match status" value="1"/>
</dbReference>
<evidence type="ECO:0000256" key="2">
    <source>
        <dbReference type="ARBA" id="ARBA00012418"/>
    </source>
</evidence>
<dbReference type="InterPro" id="IPR011773">
    <property type="entry name" value="DNA-dir_RpoA"/>
</dbReference>
<dbReference type="Gene3D" id="1.10.150.20">
    <property type="entry name" value="5' to 3' exonuclease, C-terminal subdomain"/>
    <property type="match status" value="1"/>
</dbReference>
<organism evidence="13 14">
    <name type="scientific">Geothermobacter hydrogeniphilus</name>
    <dbReference type="NCBI Taxonomy" id="1969733"/>
    <lineage>
        <taxon>Bacteria</taxon>
        <taxon>Pseudomonadati</taxon>
        <taxon>Thermodesulfobacteriota</taxon>
        <taxon>Desulfuromonadia</taxon>
        <taxon>Desulfuromonadales</taxon>
        <taxon>Geothermobacteraceae</taxon>
        <taxon>Geothermobacter</taxon>
    </lineage>
</organism>
<comment type="domain">
    <text evidence="11">The N-terminal domain is essential for RNAP assembly and basal transcription, whereas the C-terminal domain is involved in interaction with transcriptional regulators and with upstream promoter elements.</text>
</comment>
<dbReference type="InterPro" id="IPR011260">
    <property type="entry name" value="RNAP_asu_C"/>
</dbReference>
<dbReference type="FunFam" id="1.10.150.20:FF:000001">
    <property type="entry name" value="DNA-directed RNA polymerase subunit alpha"/>
    <property type="match status" value="1"/>
</dbReference>
<comment type="function">
    <text evidence="11">DNA-dependent RNA polymerase catalyzes the transcription of DNA into RNA using the four ribonucleoside triphosphates as substrates.</text>
</comment>
<dbReference type="InterPro" id="IPR011262">
    <property type="entry name" value="DNA-dir_RNA_pol_insert"/>
</dbReference>
<gene>
    <name evidence="11" type="primary">rpoA</name>
    <name evidence="13" type="ORF">B5V00_03210</name>
</gene>
<dbReference type="GO" id="GO:0046983">
    <property type="term" value="F:protein dimerization activity"/>
    <property type="evidence" value="ECO:0007669"/>
    <property type="project" value="InterPro"/>
</dbReference>
<protein>
    <recommendedName>
        <fullName evidence="3 11">DNA-directed RNA polymerase subunit alpha</fullName>
        <shortName evidence="11">RNAP subunit alpha</shortName>
        <ecNumber evidence="2 11">2.7.7.6</ecNumber>
    </recommendedName>
    <alternativeName>
        <fullName evidence="9 11">RNA polymerase subunit alpha</fullName>
    </alternativeName>
    <alternativeName>
        <fullName evidence="8 11">Transcriptase subunit alpha</fullName>
    </alternativeName>
</protein>
<keyword evidence="6 11" id="KW-0548">Nucleotidyltransferase</keyword>
<evidence type="ECO:0000256" key="10">
    <source>
        <dbReference type="ARBA" id="ARBA00048552"/>
    </source>
</evidence>
<dbReference type="CDD" id="cd06928">
    <property type="entry name" value="RNAP_alpha_NTD"/>
    <property type="match status" value="1"/>
</dbReference>
<comment type="similarity">
    <text evidence="1 11">Belongs to the RNA polymerase alpha chain family.</text>
</comment>
<evidence type="ECO:0000256" key="3">
    <source>
        <dbReference type="ARBA" id="ARBA00015972"/>
    </source>
</evidence>
<comment type="caution">
    <text evidence="13">The sequence shown here is derived from an EMBL/GenBank/DDBJ whole genome shotgun (WGS) entry which is preliminary data.</text>
</comment>
<reference evidence="13 14" key="1">
    <citation type="submission" date="2017-03" db="EMBL/GenBank/DDBJ databases">
        <title>Genome sequence of Geothermobacter sp. EPR-M, Deep-Sea Iron Reducer.</title>
        <authorList>
            <person name="Tully B."/>
            <person name="Savalia P."/>
            <person name="Abuyen K."/>
            <person name="Baughan C."/>
            <person name="Romero E."/>
            <person name="Ronkowski C."/>
            <person name="Torres B."/>
            <person name="Tremblay J."/>
            <person name="Trujillo A."/>
            <person name="Tyler M."/>
            <person name="Perez-Rodriguez I."/>
            <person name="Amend J."/>
        </authorList>
    </citation>
    <scope>NUCLEOTIDE SEQUENCE [LARGE SCALE GENOMIC DNA]</scope>
    <source>
        <strain evidence="13 14">EPR-M</strain>
    </source>
</reference>
<name>A0A1X0YCX7_9BACT</name>
<evidence type="ECO:0000256" key="8">
    <source>
        <dbReference type="ARBA" id="ARBA00032524"/>
    </source>
</evidence>
<dbReference type="EC" id="2.7.7.6" evidence="2 11"/>
<feature type="region of interest" description="Alpha N-terminal domain (alpha-NTD)" evidence="11">
    <location>
        <begin position="1"/>
        <end position="233"/>
    </location>
</feature>
<comment type="subunit">
    <text evidence="11">Homodimer. The RNAP catalytic core consists of 2 alpha, 1 beta, 1 beta' and 1 omega subunit. When a sigma factor is associated with the core the holoenzyme is formed, which can initiate transcription.</text>
</comment>
<dbReference type="Gene3D" id="2.170.120.12">
    <property type="entry name" value="DNA-directed RNA polymerase, insert domain"/>
    <property type="match status" value="1"/>
</dbReference>
<evidence type="ECO:0000256" key="4">
    <source>
        <dbReference type="ARBA" id="ARBA00022478"/>
    </source>
</evidence>
<dbReference type="NCBIfam" id="NF003513">
    <property type="entry name" value="PRK05182.1-2"/>
    <property type="match status" value="1"/>
</dbReference>
<dbReference type="GO" id="GO:0006351">
    <property type="term" value="P:DNA-templated transcription"/>
    <property type="evidence" value="ECO:0007669"/>
    <property type="project" value="UniProtKB-UniRule"/>
</dbReference>
<accession>A0A1X0YCX7</accession>
<dbReference type="EMBL" id="NAAD01000002">
    <property type="protein sequence ID" value="ORJ63070.1"/>
    <property type="molecule type" value="Genomic_DNA"/>
</dbReference>
<dbReference type="Pfam" id="PF01193">
    <property type="entry name" value="RNA_pol_L"/>
    <property type="match status" value="1"/>
</dbReference>
<evidence type="ECO:0000256" key="7">
    <source>
        <dbReference type="ARBA" id="ARBA00023163"/>
    </source>
</evidence>
<keyword evidence="7 11" id="KW-0804">Transcription</keyword>
<dbReference type="InterPro" id="IPR011263">
    <property type="entry name" value="DNA-dir_RNA_pol_RpoA/D/Rpb3"/>
</dbReference>
<dbReference type="NCBIfam" id="NF003519">
    <property type="entry name" value="PRK05182.2-5"/>
    <property type="match status" value="1"/>
</dbReference>
<dbReference type="STRING" id="1969733.B5V00_03210"/>
<dbReference type="GO" id="GO:0003899">
    <property type="term" value="F:DNA-directed RNA polymerase activity"/>
    <property type="evidence" value="ECO:0007669"/>
    <property type="project" value="UniProtKB-UniRule"/>
</dbReference>
<dbReference type="HAMAP" id="MF_00059">
    <property type="entry name" value="RNApol_bact_RpoA"/>
    <property type="match status" value="1"/>
</dbReference>
<evidence type="ECO:0000313" key="13">
    <source>
        <dbReference type="EMBL" id="ORJ63070.1"/>
    </source>
</evidence>
<evidence type="ECO:0000313" key="14">
    <source>
        <dbReference type="Proteomes" id="UP000193136"/>
    </source>
</evidence>
<dbReference type="NCBIfam" id="TIGR02027">
    <property type="entry name" value="rpoA"/>
    <property type="match status" value="1"/>
</dbReference>
<evidence type="ECO:0000256" key="11">
    <source>
        <dbReference type="HAMAP-Rule" id="MF_00059"/>
    </source>
</evidence>
<dbReference type="InterPro" id="IPR036643">
    <property type="entry name" value="RNApol_insert_sf"/>
</dbReference>
<evidence type="ECO:0000256" key="1">
    <source>
        <dbReference type="ARBA" id="ARBA00007123"/>
    </source>
</evidence>
<feature type="region of interest" description="Alpha C-terminal domain (alpha-CTD)" evidence="11">
    <location>
        <begin position="250"/>
        <end position="338"/>
    </location>
</feature>
<evidence type="ECO:0000256" key="6">
    <source>
        <dbReference type="ARBA" id="ARBA00022695"/>
    </source>
</evidence>
<keyword evidence="14" id="KW-1185">Reference proteome</keyword>
<keyword evidence="4 11" id="KW-0240">DNA-directed RNA polymerase</keyword>
<evidence type="ECO:0000259" key="12">
    <source>
        <dbReference type="SMART" id="SM00662"/>
    </source>
</evidence>
<keyword evidence="5 11" id="KW-0808">Transferase</keyword>
<dbReference type="Proteomes" id="UP000193136">
    <property type="component" value="Unassembled WGS sequence"/>
</dbReference>
<dbReference type="GO" id="GO:0003677">
    <property type="term" value="F:DNA binding"/>
    <property type="evidence" value="ECO:0007669"/>
    <property type="project" value="UniProtKB-UniRule"/>
</dbReference>
<dbReference type="InterPro" id="IPR036603">
    <property type="entry name" value="RBP11-like"/>
</dbReference>
<dbReference type="RefSeq" id="WP_085009310.1">
    <property type="nucleotide sequence ID" value="NZ_NAAD01000002.1"/>
</dbReference>
<dbReference type="SMART" id="SM00662">
    <property type="entry name" value="RPOLD"/>
    <property type="match status" value="1"/>
</dbReference>
<evidence type="ECO:0000256" key="9">
    <source>
        <dbReference type="ARBA" id="ARBA00033070"/>
    </source>
</evidence>
<dbReference type="SUPFAM" id="SSF55257">
    <property type="entry name" value="RBP11-like subunits of RNA polymerase"/>
    <property type="match status" value="1"/>
</dbReference>
<comment type="catalytic activity">
    <reaction evidence="10 11">
        <text>RNA(n) + a ribonucleoside 5'-triphosphate = RNA(n+1) + diphosphate</text>
        <dbReference type="Rhea" id="RHEA:21248"/>
        <dbReference type="Rhea" id="RHEA-COMP:14527"/>
        <dbReference type="Rhea" id="RHEA-COMP:17342"/>
        <dbReference type="ChEBI" id="CHEBI:33019"/>
        <dbReference type="ChEBI" id="CHEBI:61557"/>
        <dbReference type="ChEBI" id="CHEBI:140395"/>
        <dbReference type="EC" id="2.7.7.6"/>
    </reaction>
</comment>
<sequence length="338" mass="37907">MYKNWRDLIKPKRLQVEADTLTDTYGKFYAEPFERGFGTTLGNSLRRVLLSSLQGAAISSVRIKGVLHEFSTIPGVTEDVTDVILNLKGVLLKLHGSDSRNVRIVKKGAGEITAADIITDSQVEVLNPDHHIATCSKEADVEIDMVVKLGKGYVPAERNRDEKAPVGTIPIDSLFSPLRKVNFNVTNARVGQITDYDKLTLEVWSDGSVRPDDAVAYAAKILKEQLQIFINFDEEQEPEESEETEESRRINENLYRTVDELELSVRSANCLKNANIRLIGDLVQRSEAEMLKTQNFGRKSLNEIKDILAEMGLGLGMVLENFPDPEYLKILQKQADEE</sequence>
<dbReference type="AlphaFoldDB" id="A0A1X0YCX7"/>
<feature type="domain" description="DNA-directed RNA polymerase RpoA/D/Rpb3-type" evidence="12">
    <location>
        <begin position="25"/>
        <end position="232"/>
    </location>
</feature>
<dbReference type="Pfam" id="PF01000">
    <property type="entry name" value="RNA_pol_A_bac"/>
    <property type="match status" value="1"/>
</dbReference>
<dbReference type="FunFam" id="2.170.120.12:FF:000001">
    <property type="entry name" value="DNA-directed RNA polymerase subunit alpha"/>
    <property type="match status" value="1"/>
</dbReference>